<reference evidence="1 2" key="1">
    <citation type="journal article" date="2024" name="bioRxiv">
        <title>A reference genome for Trichogramma kaykai: A tiny desert-dwelling parasitoid wasp with competing sex-ratio distorters.</title>
        <authorList>
            <person name="Culotta J."/>
            <person name="Lindsey A.R."/>
        </authorList>
    </citation>
    <scope>NUCLEOTIDE SEQUENCE [LARGE SCALE GENOMIC DNA]</scope>
    <source>
        <strain evidence="1 2">KSX58</strain>
    </source>
</reference>
<gene>
    <name evidence="1" type="ORF">TKK_012946</name>
</gene>
<organism evidence="1 2">
    <name type="scientific">Trichogramma kaykai</name>
    <dbReference type="NCBI Taxonomy" id="54128"/>
    <lineage>
        <taxon>Eukaryota</taxon>
        <taxon>Metazoa</taxon>
        <taxon>Ecdysozoa</taxon>
        <taxon>Arthropoda</taxon>
        <taxon>Hexapoda</taxon>
        <taxon>Insecta</taxon>
        <taxon>Pterygota</taxon>
        <taxon>Neoptera</taxon>
        <taxon>Endopterygota</taxon>
        <taxon>Hymenoptera</taxon>
        <taxon>Apocrita</taxon>
        <taxon>Proctotrupomorpha</taxon>
        <taxon>Chalcidoidea</taxon>
        <taxon>Trichogrammatidae</taxon>
        <taxon>Trichogramma</taxon>
    </lineage>
</organism>
<evidence type="ECO:0000313" key="2">
    <source>
        <dbReference type="Proteomes" id="UP001627154"/>
    </source>
</evidence>
<keyword evidence="2" id="KW-1185">Reference proteome</keyword>
<evidence type="ECO:0000313" key="1">
    <source>
        <dbReference type="EMBL" id="KAL3392415.1"/>
    </source>
</evidence>
<dbReference type="EMBL" id="JBJJXI010000104">
    <property type="protein sequence ID" value="KAL3392415.1"/>
    <property type="molecule type" value="Genomic_DNA"/>
</dbReference>
<sequence length="78" mass="8318">MWRITSGGVKCSSATVARGIGSSSCGVQGAGRRDSSRAPHAIAMRLLDDYGNDDEGPEKYLLSRSYSLGLRAIAKMRV</sequence>
<comment type="caution">
    <text evidence="1">The sequence shown here is derived from an EMBL/GenBank/DDBJ whole genome shotgun (WGS) entry which is preliminary data.</text>
</comment>
<protein>
    <submittedName>
        <fullName evidence="1">Uncharacterized protein</fullName>
    </submittedName>
</protein>
<dbReference type="AlphaFoldDB" id="A0ABD2WI76"/>
<name>A0ABD2WI76_9HYME</name>
<dbReference type="Proteomes" id="UP001627154">
    <property type="component" value="Unassembled WGS sequence"/>
</dbReference>
<accession>A0ABD2WI76</accession>
<proteinExistence type="predicted"/>